<evidence type="ECO:0000313" key="7">
    <source>
        <dbReference type="EMBL" id="KAK7291175.1"/>
    </source>
</evidence>
<feature type="domain" description="Hydroxymethylglutaryl-coenzyme A synthase C-terminal" evidence="5">
    <location>
        <begin position="146"/>
        <end position="247"/>
    </location>
</feature>
<evidence type="ECO:0000256" key="3">
    <source>
        <dbReference type="SAM" id="MobiDB-lite"/>
    </source>
</evidence>
<reference evidence="6 8" key="1">
    <citation type="submission" date="2024-01" db="EMBL/GenBank/DDBJ databases">
        <title>The genomes of 5 underutilized Papilionoideae crops provide insights into root nodulation and disease resistanc.</title>
        <authorList>
            <person name="Yuan L."/>
        </authorList>
    </citation>
    <scope>NUCLEOTIDE SEQUENCE [LARGE SCALE GENOMIC DNA]</scope>
    <source>
        <strain evidence="6">ZHUSHIDOU_FW_LH</strain>
        <tissue evidence="6">Leaf</tissue>
    </source>
</reference>
<dbReference type="CDD" id="cd00827">
    <property type="entry name" value="init_cond_enzymes"/>
    <property type="match status" value="1"/>
</dbReference>
<keyword evidence="8" id="KW-1185">Reference proteome</keyword>
<feature type="domain" description="Hydroxymethylglutaryl-coenzyme A synthase N-terminal" evidence="4">
    <location>
        <begin position="73"/>
        <end position="145"/>
    </location>
</feature>
<dbReference type="Pfam" id="PF01154">
    <property type="entry name" value="HMG_CoA_synt_N"/>
    <property type="match status" value="1"/>
</dbReference>
<dbReference type="EMBL" id="JAYWIO010000001">
    <property type="protein sequence ID" value="KAK7291175.1"/>
    <property type="molecule type" value="Genomic_DNA"/>
</dbReference>
<organism evidence="6 8">
    <name type="scientific">Crotalaria pallida</name>
    <name type="common">Smooth rattlebox</name>
    <name type="synonym">Crotalaria striata</name>
    <dbReference type="NCBI Taxonomy" id="3830"/>
    <lineage>
        <taxon>Eukaryota</taxon>
        <taxon>Viridiplantae</taxon>
        <taxon>Streptophyta</taxon>
        <taxon>Embryophyta</taxon>
        <taxon>Tracheophyta</taxon>
        <taxon>Spermatophyta</taxon>
        <taxon>Magnoliopsida</taxon>
        <taxon>eudicotyledons</taxon>
        <taxon>Gunneridae</taxon>
        <taxon>Pentapetalae</taxon>
        <taxon>rosids</taxon>
        <taxon>fabids</taxon>
        <taxon>Fabales</taxon>
        <taxon>Fabaceae</taxon>
        <taxon>Papilionoideae</taxon>
        <taxon>50 kb inversion clade</taxon>
        <taxon>genistoids sensu lato</taxon>
        <taxon>core genistoids</taxon>
        <taxon>Crotalarieae</taxon>
        <taxon>Crotalaria</taxon>
    </lineage>
</organism>
<evidence type="ECO:0000256" key="1">
    <source>
        <dbReference type="ARBA" id="ARBA00007061"/>
    </source>
</evidence>
<gene>
    <name evidence="6" type="ORF">RIF29_06104</name>
    <name evidence="7" type="ORF">RIF29_06109</name>
</gene>
<dbReference type="GO" id="GO:0004421">
    <property type="term" value="F:hydroxymethylglutaryl-CoA synthase activity"/>
    <property type="evidence" value="ECO:0007669"/>
    <property type="project" value="InterPro"/>
</dbReference>
<feature type="compositionally biased region" description="Polar residues" evidence="3">
    <location>
        <begin position="1"/>
        <end position="13"/>
    </location>
</feature>
<comment type="caution">
    <text evidence="6">The sequence shown here is derived from an EMBL/GenBank/DDBJ whole genome shotgun (WGS) entry which is preliminary data.</text>
</comment>
<dbReference type="InterPro" id="IPR013528">
    <property type="entry name" value="HMG_CoA_synth_N"/>
</dbReference>
<dbReference type="PANTHER" id="PTHR43323:SF2">
    <property type="entry name" value="HYDROXYMETHYLGLUTARYL-COA SYNTHASE"/>
    <property type="match status" value="1"/>
</dbReference>
<dbReference type="AlphaFoldDB" id="A0AAN9J339"/>
<dbReference type="PANTHER" id="PTHR43323">
    <property type="entry name" value="3-HYDROXY-3-METHYLGLUTARYL COENZYME A SYNTHASE"/>
    <property type="match status" value="1"/>
</dbReference>
<keyword evidence="2" id="KW-0808">Transferase</keyword>
<evidence type="ECO:0000313" key="6">
    <source>
        <dbReference type="EMBL" id="KAK7291172.1"/>
    </source>
</evidence>
<dbReference type="EMBL" id="JAYWIO010000001">
    <property type="protein sequence ID" value="KAK7291172.1"/>
    <property type="molecule type" value="Genomic_DNA"/>
</dbReference>
<protein>
    <recommendedName>
        <fullName evidence="9">Hydroxymethylglutaryl-CoA synthase</fullName>
    </recommendedName>
</protein>
<comment type="similarity">
    <text evidence="1">Belongs to the thiolase-like superfamily. HMG-CoA synthase family.</text>
</comment>
<name>A0AAN9J339_CROPI</name>
<dbReference type="InterPro" id="IPR013746">
    <property type="entry name" value="HMG_CoA_synt_C_dom"/>
</dbReference>
<dbReference type="InterPro" id="IPR000590">
    <property type="entry name" value="HMG_CoA_synt_AS"/>
</dbReference>
<dbReference type="Pfam" id="PF08540">
    <property type="entry name" value="HMG_CoA_synt_C"/>
    <property type="match status" value="1"/>
</dbReference>
<evidence type="ECO:0000259" key="5">
    <source>
        <dbReference type="Pfam" id="PF08540"/>
    </source>
</evidence>
<dbReference type="Gene3D" id="3.40.47.10">
    <property type="match status" value="1"/>
</dbReference>
<dbReference type="GO" id="GO:0010142">
    <property type="term" value="P:farnesyl diphosphate biosynthetic process, mevalonate pathway"/>
    <property type="evidence" value="ECO:0007669"/>
    <property type="project" value="InterPro"/>
</dbReference>
<dbReference type="PROSITE" id="PS01226">
    <property type="entry name" value="HMG_COA_SYNTHASE"/>
    <property type="match status" value="1"/>
</dbReference>
<proteinExistence type="inferred from homology"/>
<dbReference type="InterPro" id="IPR016039">
    <property type="entry name" value="Thiolase-like"/>
</dbReference>
<dbReference type="Proteomes" id="UP001372338">
    <property type="component" value="Unassembled WGS sequence"/>
</dbReference>
<sequence length="325" mass="35940">MHNGANASSNGDAESNGYHEDDHSSTAVLLGSNVAVKNVVRPIKLPEPVTIDCYATPIVRYALKFHHSVAIVEYGNTDIEGVDSTNACYGGTTALFNCVNWVERNSWDGRYGLVVCTDNAVYTEGPAWPTGGAAAIAMLIGPDAPIAFESKLRGSHMSHVYDFYKPNLASEYPVVDGKLSQTCYLMAVDSCYKQFSHNSQVRCRVTCRHVEDMSDSNASSIYDKLKGKQFSLFDAEYFVFHSPYNKERVQRRRMEALENGEGTSSNQNSVALLSENAIYLELAFYNEFPTVKVVTCSSLCCLCLHFLVEIDLQRKLPYSPVGAED</sequence>
<evidence type="ECO:0008006" key="9">
    <source>
        <dbReference type="Google" id="ProtNLM"/>
    </source>
</evidence>
<evidence type="ECO:0000313" key="8">
    <source>
        <dbReference type="Proteomes" id="UP001372338"/>
    </source>
</evidence>
<dbReference type="GO" id="GO:0006084">
    <property type="term" value="P:acetyl-CoA metabolic process"/>
    <property type="evidence" value="ECO:0007669"/>
    <property type="project" value="InterPro"/>
</dbReference>
<feature type="region of interest" description="Disordered" evidence="3">
    <location>
        <begin position="1"/>
        <end position="23"/>
    </location>
</feature>
<accession>A0AAN9J339</accession>
<dbReference type="SUPFAM" id="SSF53901">
    <property type="entry name" value="Thiolase-like"/>
    <property type="match status" value="2"/>
</dbReference>
<evidence type="ECO:0000256" key="2">
    <source>
        <dbReference type="ARBA" id="ARBA00022679"/>
    </source>
</evidence>
<evidence type="ECO:0000259" key="4">
    <source>
        <dbReference type="Pfam" id="PF01154"/>
    </source>
</evidence>